<dbReference type="Proteomes" id="UP000012081">
    <property type="component" value="Unassembled WGS sequence"/>
</dbReference>
<dbReference type="RefSeq" id="WP_003387820.1">
    <property type="nucleotide sequence ID" value="NZ_APBN01000003.1"/>
</dbReference>
<evidence type="ECO:0000256" key="1">
    <source>
        <dbReference type="ARBA" id="ARBA00023015"/>
    </source>
</evidence>
<keyword evidence="3" id="KW-0804">Transcription</keyword>
<feature type="domain" description="HTH luxR-type" evidence="4">
    <location>
        <begin position="136"/>
        <end position="201"/>
    </location>
</feature>
<dbReference type="PANTHER" id="PTHR44688:SF16">
    <property type="entry name" value="DNA-BINDING TRANSCRIPTIONAL ACTIVATOR DEVR_DOSR"/>
    <property type="match status" value="1"/>
</dbReference>
<dbReference type="PANTHER" id="PTHR44688">
    <property type="entry name" value="DNA-BINDING TRANSCRIPTIONAL ACTIVATOR DEVR_DOSR"/>
    <property type="match status" value="1"/>
</dbReference>
<evidence type="ECO:0000256" key="2">
    <source>
        <dbReference type="ARBA" id="ARBA00023125"/>
    </source>
</evidence>
<accession>M8EBV2</accession>
<proteinExistence type="predicted"/>
<dbReference type="Gene3D" id="1.10.10.10">
    <property type="entry name" value="Winged helix-like DNA-binding domain superfamily/Winged helix DNA-binding domain"/>
    <property type="match status" value="1"/>
</dbReference>
<keyword evidence="6" id="KW-1185">Reference proteome</keyword>
<dbReference type="SUPFAM" id="SSF46894">
    <property type="entry name" value="C-terminal effector domain of the bipartite response regulators"/>
    <property type="match status" value="1"/>
</dbReference>
<gene>
    <name evidence="5" type="ORF">I532_09332</name>
</gene>
<dbReference type="InterPro" id="IPR016032">
    <property type="entry name" value="Sig_transdc_resp-reg_C-effctor"/>
</dbReference>
<evidence type="ECO:0000313" key="5">
    <source>
        <dbReference type="EMBL" id="EMT52970.1"/>
    </source>
</evidence>
<dbReference type="SMART" id="SM00421">
    <property type="entry name" value="HTH_LUXR"/>
    <property type="match status" value="1"/>
</dbReference>
<comment type="caution">
    <text evidence="5">The sequence shown here is derived from an EMBL/GenBank/DDBJ whole genome shotgun (WGS) entry which is preliminary data.</text>
</comment>
<dbReference type="GO" id="GO:0006355">
    <property type="term" value="P:regulation of DNA-templated transcription"/>
    <property type="evidence" value="ECO:0007669"/>
    <property type="project" value="InterPro"/>
</dbReference>
<dbReference type="AlphaFoldDB" id="M8EBV2"/>
<dbReference type="OrthoDB" id="581422at2"/>
<evidence type="ECO:0000256" key="3">
    <source>
        <dbReference type="ARBA" id="ARBA00023163"/>
    </source>
</evidence>
<dbReference type="EMBL" id="APBN01000003">
    <property type="protein sequence ID" value="EMT52970.1"/>
    <property type="molecule type" value="Genomic_DNA"/>
</dbReference>
<keyword evidence="1" id="KW-0805">Transcription regulation</keyword>
<dbReference type="PROSITE" id="PS50043">
    <property type="entry name" value="HTH_LUXR_2"/>
    <property type="match status" value="1"/>
</dbReference>
<dbReference type="InterPro" id="IPR036388">
    <property type="entry name" value="WH-like_DNA-bd_sf"/>
</dbReference>
<dbReference type="CDD" id="cd06170">
    <property type="entry name" value="LuxR_C_like"/>
    <property type="match status" value="1"/>
</dbReference>
<reference evidence="5 6" key="1">
    <citation type="submission" date="2013-03" db="EMBL/GenBank/DDBJ databases">
        <title>Assembly of a new bacterial strain Brevibacillus borstelensis AK1.</title>
        <authorList>
            <person name="Rajan I."/>
            <person name="PoliReddy D."/>
            <person name="Sugumar T."/>
            <person name="Rathinam K."/>
            <person name="Alqarawi S."/>
            <person name="Khalil A.B."/>
            <person name="Sivakumar N."/>
        </authorList>
    </citation>
    <scope>NUCLEOTIDE SEQUENCE [LARGE SCALE GENOMIC DNA]</scope>
    <source>
        <strain evidence="5 6">AK1</strain>
    </source>
</reference>
<dbReference type="PATRIC" id="fig|1300222.3.peg.1924"/>
<evidence type="ECO:0000313" key="6">
    <source>
        <dbReference type="Proteomes" id="UP000012081"/>
    </source>
</evidence>
<keyword evidence="2" id="KW-0238">DNA-binding</keyword>
<name>M8EBV2_9BACL</name>
<organism evidence="5 6">
    <name type="scientific">Brevibacillus borstelensis AK1</name>
    <dbReference type="NCBI Taxonomy" id="1300222"/>
    <lineage>
        <taxon>Bacteria</taxon>
        <taxon>Bacillati</taxon>
        <taxon>Bacillota</taxon>
        <taxon>Bacilli</taxon>
        <taxon>Bacillales</taxon>
        <taxon>Paenibacillaceae</taxon>
        <taxon>Brevibacillus</taxon>
    </lineage>
</organism>
<dbReference type="STRING" id="1300222.I532_09332"/>
<evidence type="ECO:0000259" key="4">
    <source>
        <dbReference type="PROSITE" id="PS50043"/>
    </source>
</evidence>
<sequence>MAAKSFLEIFPSQGSSIFHYSVLEQTGEGILGYDDFGPYSMRDVRAEVWRLPSVLTAVREKQTTVSLSDSLHQYPSRYVQGLNPLLIVPICSSSTVIGFAGLSRHAGGPSSISQNLVHSLSIYGGLLGNVLSLDASVSDIPKLTNREIEVLQRVAWGESSSEMAERMRISEFTVQDCIKSAVRKLKAHNRSQAVAKAMGRGLIC</sequence>
<protein>
    <submittedName>
        <fullName evidence="5">Transcriptional regulator</fullName>
    </submittedName>
</protein>
<dbReference type="GO" id="GO:0003677">
    <property type="term" value="F:DNA binding"/>
    <property type="evidence" value="ECO:0007669"/>
    <property type="project" value="UniProtKB-KW"/>
</dbReference>
<dbReference type="Pfam" id="PF00196">
    <property type="entry name" value="GerE"/>
    <property type="match status" value="1"/>
</dbReference>
<dbReference type="InterPro" id="IPR000792">
    <property type="entry name" value="Tscrpt_reg_LuxR_C"/>
</dbReference>
<dbReference type="PRINTS" id="PR00038">
    <property type="entry name" value="HTHLUXR"/>
</dbReference>